<dbReference type="EMBL" id="WUAV01000006">
    <property type="protein sequence ID" value="KAF1746208.1"/>
    <property type="molecule type" value="Genomic_DNA"/>
</dbReference>
<sequence>MGSESNLSKSRNRSCEERKQRSLYPKPFGDHLGLEEILSEGMTKEGSTMETPLGNPEGFAGKGMYKRQSFPNSPKEIHQDELDVKLQEYLDSRIELNSDQVTEVGYCNEVDIYSSENRPTCLFTKEKSGHPKPYGSPMGLQDLLGEKDEDGAMSLEKSTSDRRLVPIKGSRTSVNQHAPMSRKRNYGNNCFRSAQIHWKGKGAEGKLDDRQENKKNSQWSRNRRASKVRKPTTGRVPKRKLPKA</sequence>
<protein>
    <submittedName>
        <fullName evidence="2">Uncharacterized protein</fullName>
    </submittedName>
</protein>
<dbReference type="GeneID" id="9798693"/>
<name>A0A6A5FUB0_CAERE</name>
<accession>A0A6A5FUB0</accession>
<feature type="region of interest" description="Disordered" evidence="1">
    <location>
        <begin position="1"/>
        <end position="75"/>
    </location>
</feature>
<reference evidence="2 3" key="1">
    <citation type="submission" date="2019-12" db="EMBL/GenBank/DDBJ databases">
        <title>Chromosome-level assembly of the Caenorhabditis remanei genome.</title>
        <authorList>
            <person name="Teterina A.A."/>
            <person name="Willis J.H."/>
            <person name="Phillips P.C."/>
        </authorList>
    </citation>
    <scope>NUCLEOTIDE SEQUENCE [LARGE SCALE GENOMIC DNA]</scope>
    <source>
        <strain evidence="2 3">PX506</strain>
        <tissue evidence="2">Whole organism</tissue>
    </source>
</reference>
<dbReference type="RefSeq" id="XP_053578539.1">
    <property type="nucleotide sequence ID" value="XM_053734973.1"/>
</dbReference>
<evidence type="ECO:0000313" key="2">
    <source>
        <dbReference type="EMBL" id="KAF1746208.1"/>
    </source>
</evidence>
<comment type="caution">
    <text evidence="2">The sequence shown here is derived from an EMBL/GenBank/DDBJ whole genome shotgun (WGS) entry which is preliminary data.</text>
</comment>
<feature type="region of interest" description="Disordered" evidence="1">
    <location>
        <begin position="154"/>
        <end position="244"/>
    </location>
</feature>
<feature type="compositionally biased region" description="Basic and acidic residues" evidence="1">
    <location>
        <begin position="201"/>
        <end position="215"/>
    </location>
</feature>
<evidence type="ECO:0000256" key="1">
    <source>
        <dbReference type="SAM" id="MobiDB-lite"/>
    </source>
</evidence>
<organism evidence="2 3">
    <name type="scientific">Caenorhabditis remanei</name>
    <name type="common">Caenorhabditis vulgaris</name>
    <dbReference type="NCBI Taxonomy" id="31234"/>
    <lineage>
        <taxon>Eukaryota</taxon>
        <taxon>Metazoa</taxon>
        <taxon>Ecdysozoa</taxon>
        <taxon>Nematoda</taxon>
        <taxon>Chromadorea</taxon>
        <taxon>Rhabditida</taxon>
        <taxon>Rhabditina</taxon>
        <taxon>Rhabditomorpha</taxon>
        <taxon>Rhabditoidea</taxon>
        <taxon>Rhabditidae</taxon>
        <taxon>Peloderinae</taxon>
        <taxon>Caenorhabditis</taxon>
    </lineage>
</organism>
<feature type="compositionally biased region" description="Basic residues" evidence="1">
    <location>
        <begin position="221"/>
        <end position="244"/>
    </location>
</feature>
<evidence type="ECO:0000313" key="3">
    <source>
        <dbReference type="Proteomes" id="UP000483820"/>
    </source>
</evidence>
<dbReference type="Proteomes" id="UP000483820">
    <property type="component" value="Chromosome X"/>
</dbReference>
<dbReference type="KEGG" id="crq:GCK72_022661"/>
<dbReference type="AlphaFoldDB" id="A0A6A5FUB0"/>
<dbReference type="CTD" id="9798693"/>
<proteinExistence type="predicted"/>
<gene>
    <name evidence="2" type="ORF">GCK72_022661</name>
</gene>